<feature type="transmembrane region" description="Helical" evidence="5">
    <location>
        <begin position="243"/>
        <end position="262"/>
    </location>
</feature>
<keyword evidence="3 5" id="KW-1133">Transmembrane helix</keyword>
<dbReference type="HOGENOM" id="CLU_033465_0_1_1"/>
<protein>
    <submittedName>
        <fullName evidence="6">Uncharacterized protein</fullName>
    </submittedName>
</protein>
<organism evidence="6 7">
    <name type="scientific">Stachybotrys chartarum (strain CBS 109288 / IBT 7711)</name>
    <name type="common">Toxic black mold</name>
    <name type="synonym">Stilbospora chartarum</name>
    <dbReference type="NCBI Taxonomy" id="1280523"/>
    <lineage>
        <taxon>Eukaryota</taxon>
        <taxon>Fungi</taxon>
        <taxon>Dikarya</taxon>
        <taxon>Ascomycota</taxon>
        <taxon>Pezizomycotina</taxon>
        <taxon>Sordariomycetes</taxon>
        <taxon>Hypocreomycetidae</taxon>
        <taxon>Hypocreales</taxon>
        <taxon>Stachybotryaceae</taxon>
        <taxon>Stachybotrys</taxon>
    </lineage>
</organism>
<feature type="transmembrane region" description="Helical" evidence="5">
    <location>
        <begin position="20"/>
        <end position="37"/>
    </location>
</feature>
<dbReference type="PANTHER" id="PTHR31465">
    <property type="entry name" value="PROTEIN RTA1-RELATED"/>
    <property type="match status" value="1"/>
</dbReference>
<comment type="subcellular location">
    <subcellularLocation>
        <location evidence="1">Membrane</location>
        <topology evidence="1">Multi-pass membrane protein</topology>
    </subcellularLocation>
</comment>
<feature type="transmembrane region" description="Helical" evidence="5">
    <location>
        <begin position="199"/>
        <end position="223"/>
    </location>
</feature>
<dbReference type="EMBL" id="KL648728">
    <property type="protein sequence ID" value="KEY64777.1"/>
    <property type="molecule type" value="Genomic_DNA"/>
</dbReference>
<dbReference type="InterPro" id="IPR007568">
    <property type="entry name" value="RTA1"/>
</dbReference>
<keyword evidence="2 5" id="KW-0812">Transmembrane</keyword>
<evidence type="ECO:0000256" key="1">
    <source>
        <dbReference type="ARBA" id="ARBA00004141"/>
    </source>
</evidence>
<keyword evidence="4 5" id="KW-0472">Membrane</keyword>
<evidence type="ECO:0000256" key="5">
    <source>
        <dbReference type="SAM" id="Phobius"/>
    </source>
</evidence>
<sequence length="342" mass="39065">MSDGRYVDGSYFFYAPNQPAAIFFTIAFLASGLAHVWQCWRYKSWLLTPLFPFCSLLFVAGFVLRVYGSFHYDILNVYIASICITYAAPPLLELQNYHTLGRVLYYVPYRSPLHPGRVLTTFGFISAVVEALNGWGASLSANQSLDDDQIEMGHSLTQASLLIQIFVITSFVLLAIVFHRSCLKHGPFDRRVKSPLVTLYISMALILVRTIYRIAEYFGIAQIRFNDPNLDPMDISPMIRYEWYFYVFEASLMLINNVMWNIRHPRRYLPESNKIYLAQDGMTEVEGGGYKDGRPFWLTLVDPFDIASMMRKRNGVVEENFWEAGQPATNMPTDKAIPAGSS</sequence>
<dbReference type="Proteomes" id="UP000028045">
    <property type="component" value="Unassembled WGS sequence"/>
</dbReference>
<dbReference type="GO" id="GO:0016020">
    <property type="term" value="C:membrane"/>
    <property type="evidence" value="ECO:0007669"/>
    <property type="project" value="UniProtKB-SubCell"/>
</dbReference>
<gene>
    <name evidence="6" type="ORF">S7711_05426</name>
</gene>
<dbReference type="AlphaFoldDB" id="A0A084AHJ8"/>
<accession>A0A084AHJ8</accession>
<feature type="transmembrane region" description="Helical" evidence="5">
    <location>
        <begin position="44"/>
        <end position="68"/>
    </location>
</feature>
<evidence type="ECO:0000256" key="4">
    <source>
        <dbReference type="ARBA" id="ARBA00023136"/>
    </source>
</evidence>
<dbReference type="OrthoDB" id="3358017at2759"/>
<name>A0A084AHJ8_STACB</name>
<keyword evidence="7" id="KW-1185">Reference proteome</keyword>
<dbReference type="PANTHER" id="PTHR31465:SF13">
    <property type="entry name" value="RTA1 DOMAIN PROTEIN-RELATED"/>
    <property type="match status" value="1"/>
</dbReference>
<proteinExistence type="predicted"/>
<feature type="transmembrane region" description="Helical" evidence="5">
    <location>
        <begin position="118"/>
        <end position="136"/>
    </location>
</feature>
<evidence type="ECO:0000256" key="3">
    <source>
        <dbReference type="ARBA" id="ARBA00022989"/>
    </source>
</evidence>
<reference evidence="6 7" key="1">
    <citation type="journal article" date="2014" name="BMC Genomics">
        <title>Comparative genome sequencing reveals chemotype-specific gene clusters in the toxigenic black mold Stachybotrys.</title>
        <authorList>
            <person name="Semeiks J."/>
            <person name="Borek D."/>
            <person name="Otwinowski Z."/>
            <person name="Grishin N.V."/>
        </authorList>
    </citation>
    <scope>NUCLEOTIDE SEQUENCE [LARGE SCALE GENOMIC DNA]</scope>
    <source>
        <strain evidence="7">CBS 109288 / IBT 7711</strain>
    </source>
</reference>
<feature type="transmembrane region" description="Helical" evidence="5">
    <location>
        <begin position="74"/>
        <end position="92"/>
    </location>
</feature>
<evidence type="ECO:0000313" key="7">
    <source>
        <dbReference type="Proteomes" id="UP000028045"/>
    </source>
</evidence>
<evidence type="ECO:0000256" key="2">
    <source>
        <dbReference type="ARBA" id="ARBA00022692"/>
    </source>
</evidence>
<dbReference type="Pfam" id="PF04479">
    <property type="entry name" value="RTA1"/>
    <property type="match status" value="1"/>
</dbReference>
<feature type="transmembrane region" description="Helical" evidence="5">
    <location>
        <begin position="156"/>
        <end position="178"/>
    </location>
</feature>
<evidence type="ECO:0000313" key="6">
    <source>
        <dbReference type="EMBL" id="KEY64777.1"/>
    </source>
</evidence>